<name>A0A9N8HZ03_9STRA</name>
<evidence type="ECO:0000313" key="3">
    <source>
        <dbReference type="EMBL" id="CAB9528043.1"/>
    </source>
</evidence>
<dbReference type="InterPro" id="IPR036890">
    <property type="entry name" value="HATPase_C_sf"/>
</dbReference>
<feature type="region of interest" description="Disordered" evidence="1">
    <location>
        <begin position="400"/>
        <end position="420"/>
    </location>
</feature>
<feature type="transmembrane region" description="Helical" evidence="2">
    <location>
        <begin position="112"/>
        <end position="133"/>
    </location>
</feature>
<feature type="transmembrane region" description="Helical" evidence="2">
    <location>
        <begin position="204"/>
        <end position="222"/>
    </location>
</feature>
<dbReference type="SUPFAM" id="SSF55874">
    <property type="entry name" value="ATPase domain of HSP90 chaperone/DNA topoisomerase II/histidine kinase"/>
    <property type="match status" value="1"/>
</dbReference>
<dbReference type="Gene3D" id="3.30.565.10">
    <property type="entry name" value="Histidine kinase-like ATPase, C-terminal domain"/>
    <property type="match status" value="1"/>
</dbReference>
<feature type="transmembrane region" description="Helical" evidence="2">
    <location>
        <begin position="80"/>
        <end position="100"/>
    </location>
</feature>
<feature type="transmembrane region" description="Helical" evidence="2">
    <location>
        <begin position="254"/>
        <end position="281"/>
    </location>
</feature>
<feature type="transmembrane region" description="Helical" evidence="2">
    <location>
        <begin position="42"/>
        <end position="65"/>
    </location>
</feature>
<keyword evidence="2" id="KW-0812">Transmembrane</keyword>
<keyword evidence="2" id="KW-0472">Membrane</keyword>
<evidence type="ECO:0000256" key="2">
    <source>
        <dbReference type="SAM" id="Phobius"/>
    </source>
</evidence>
<gene>
    <name evidence="3" type="ORF">SEMRO_2134_G315940.1</name>
</gene>
<dbReference type="OrthoDB" id="45772at2759"/>
<keyword evidence="4" id="KW-1185">Reference proteome</keyword>
<dbReference type="EMBL" id="CAICTM010002132">
    <property type="protein sequence ID" value="CAB9528043.1"/>
    <property type="molecule type" value="Genomic_DNA"/>
</dbReference>
<dbReference type="AlphaFoldDB" id="A0A9N8HZ03"/>
<accession>A0A9N8HZ03</accession>
<comment type="caution">
    <text evidence="3">The sequence shown here is derived from an EMBL/GenBank/DDBJ whole genome shotgun (WGS) entry which is preliminary data.</text>
</comment>
<protein>
    <submittedName>
        <fullName evidence="3">Uncharacterized protein</fullName>
    </submittedName>
</protein>
<evidence type="ECO:0000256" key="1">
    <source>
        <dbReference type="SAM" id="MobiDB-lite"/>
    </source>
</evidence>
<feature type="transmembrane region" description="Helical" evidence="2">
    <location>
        <begin position="145"/>
        <end position="165"/>
    </location>
</feature>
<proteinExistence type="predicted"/>
<reference evidence="3" key="1">
    <citation type="submission" date="2020-06" db="EMBL/GenBank/DDBJ databases">
        <authorList>
            <consortium name="Plant Systems Biology data submission"/>
        </authorList>
    </citation>
    <scope>NUCLEOTIDE SEQUENCE</scope>
    <source>
        <strain evidence="3">D6</strain>
    </source>
</reference>
<feature type="transmembrane region" description="Helical" evidence="2">
    <location>
        <begin position="177"/>
        <end position="198"/>
    </location>
</feature>
<dbReference type="Proteomes" id="UP001153069">
    <property type="component" value="Unassembled WGS sequence"/>
</dbReference>
<organism evidence="3 4">
    <name type="scientific">Seminavis robusta</name>
    <dbReference type="NCBI Taxonomy" id="568900"/>
    <lineage>
        <taxon>Eukaryota</taxon>
        <taxon>Sar</taxon>
        <taxon>Stramenopiles</taxon>
        <taxon>Ochrophyta</taxon>
        <taxon>Bacillariophyta</taxon>
        <taxon>Bacillariophyceae</taxon>
        <taxon>Bacillariophycidae</taxon>
        <taxon>Naviculales</taxon>
        <taxon>Naviculaceae</taxon>
        <taxon>Seminavis</taxon>
    </lineage>
</organism>
<sequence length="1093" mass="122212">MKQQQQQQQPLPIETTASSSISLDGDENDEVRLIDVHKVERMFPVATALSCSVWLFLVLLVYSLVPPEEYVYLEGAEREAAAAACYIFFVSTTLTVAPLLIRGGSRKELSGIVCSGVVVQLVAMTTNGLLAWAPTVVVVDPVTHARVYLVRWCEWIPLAGLMTFLSEIVDCQQGLYGVLLPVMVGLGQSLSCLMAIIFPFCPSTASWCLSVFLSVSLFLTIFPRLHYKYKLYKDSKQGLTQSEMERSCRITFGFHLLLACSIVWTALVVFYVATIIAFRFYPDSYFVQNQALPMLLDTFFDVLAKAMYMKVIVDVHENVFDADGRARRQLSELKRMITVLWESSSDVIVISVRQGSTFSTMISPTFPSMLGACVSLDNNGDCEGAALLVKSQQIPVCGGHKDFNNNNQPMKDSSDKSATEERKLRLKSASYFVDASEIPYSAGDSKHHNRSVYLPNVQMDDKLNEQAGNVVMAAWDKVLSSKRRSSWDIDASVNSTGNSSIKRESLVVLDLKKMDGSLLKSEIKVSRPSGDAVIAIVRDVTERYLRFDAERKVHTEALARQRDAQAVNNFTRHEVKNGLLAGIELCTDVSKRVDLLKRSATVPVERIDEYDTSKCLGELDSCLHEILETVLAEAMAREVVHESYQPKLDRVDIFDALSQQSSGMIDEAGRRDRFPLHVCPANMPFLSMDPQLLNYIHRNAVSNACKYGKEGGKVVTEVHFFEKKGEFEMDVINEPGPFHEELMRMGNKACDVVFAQGARLELHRRSDDEAMKQRSSGDGGWISQKCAKTMGGGCTIRFDPHQTVFSFRCKVEPYKLPWRANEEFQVSPGTWGLALDDSAIQRKMMTRIMKFAGVEESKIVVKGKSASDIKDLDKLMLNLLSHDTTSKVLILMDENLDYRCDGVSQRLSGSKYSERALKKLTPEQASRTLVLVRSANDSDEDIATYNKRTHGFFPKTAMNKEKVRERLAPAWYERFSKERPPYDAATDDSSVAFSDIGDGCGLTVQSSDGSSTVADLMRSIRKADEVVGQELNKDWDAIWSALHGLKGDLMILDDNKVIEECIESISALRGVVQPPGFEDAWARIRDRVVEEIE</sequence>
<feature type="region of interest" description="Disordered" evidence="1">
    <location>
        <begin position="1"/>
        <end position="24"/>
    </location>
</feature>
<evidence type="ECO:0000313" key="4">
    <source>
        <dbReference type="Proteomes" id="UP001153069"/>
    </source>
</evidence>
<keyword evidence="2" id="KW-1133">Transmembrane helix</keyword>